<feature type="domain" description="Cationic amino acid transporter C-terminal" evidence="9">
    <location>
        <begin position="384"/>
        <end position="430"/>
    </location>
</feature>
<evidence type="ECO:0000259" key="8">
    <source>
        <dbReference type="Pfam" id="PF00324"/>
    </source>
</evidence>
<evidence type="ECO:0000256" key="6">
    <source>
        <dbReference type="ARBA" id="ARBA00023136"/>
    </source>
</evidence>
<gene>
    <name evidence="10" type="ORF">SVIM_LOCUS415053</name>
</gene>
<dbReference type="PANTHER" id="PTHR43243">
    <property type="entry name" value="INNER MEMBRANE TRANSPORTER YGJI-RELATED"/>
    <property type="match status" value="1"/>
</dbReference>
<feature type="transmembrane region" description="Helical" evidence="7">
    <location>
        <begin position="198"/>
        <end position="221"/>
    </location>
</feature>
<evidence type="ECO:0000256" key="3">
    <source>
        <dbReference type="ARBA" id="ARBA00022448"/>
    </source>
</evidence>
<dbReference type="InterPro" id="IPR004841">
    <property type="entry name" value="AA-permease/SLC12A_dom"/>
</dbReference>
<dbReference type="InterPro" id="IPR002293">
    <property type="entry name" value="AA/rel_permease1"/>
</dbReference>
<evidence type="ECO:0000256" key="1">
    <source>
        <dbReference type="ARBA" id="ARBA00004141"/>
    </source>
</evidence>
<dbReference type="EMBL" id="CAADRP010001946">
    <property type="protein sequence ID" value="VFU57428.1"/>
    <property type="molecule type" value="Genomic_DNA"/>
</dbReference>
<dbReference type="AlphaFoldDB" id="A0A6N2MSZ2"/>
<evidence type="ECO:0000259" key="9">
    <source>
        <dbReference type="Pfam" id="PF13906"/>
    </source>
</evidence>
<proteinExistence type="inferred from homology"/>
<dbReference type="InterPro" id="IPR029485">
    <property type="entry name" value="CAT_C"/>
</dbReference>
<dbReference type="GO" id="GO:0016020">
    <property type="term" value="C:membrane"/>
    <property type="evidence" value="ECO:0007669"/>
    <property type="project" value="UniProtKB-SubCell"/>
</dbReference>
<dbReference type="Pfam" id="PF13520">
    <property type="entry name" value="AA_permease_2"/>
    <property type="match status" value="1"/>
</dbReference>
<dbReference type="PANTHER" id="PTHR43243:SF4">
    <property type="entry name" value="CATIONIC AMINO ACID TRANSPORTER 4"/>
    <property type="match status" value="1"/>
</dbReference>
<evidence type="ECO:0000256" key="7">
    <source>
        <dbReference type="SAM" id="Phobius"/>
    </source>
</evidence>
<dbReference type="GO" id="GO:0015171">
    <property type="term" value="F:amino acid transmembrane transporter activity"/>
    <property type="evidence" value="ECO:0007669"/>
    <property type="project" value="TreeGrafter"/>
</dbReference>
<feature type="transmembrane region" description="Helical" evidence="7">
    <location>
        <begin position="381"/>
        <end position="405"/>
    </location>
</feature>
<keyword evidence="6 7" id="KW-0472">Membrane</keyword>
<feature type="transmembrane region" description="Helical" evidence="7">
    <location>
        <begin position="417"/>
        <end position="438"/>
    </location>
</feature>
<reference evidence="10" key="1">
    <citation type="submission" date="2019-03" db="EMBL/GenBank/DDBJ databases">
        <authorList>
            <person name="Mank J."/>
            <person name="Almeida P."/>
        </authorList>
    </citation>
    <scope>NUCLEOTIDE SEQUENCE</scope>
    <source>
        <strain evidence="10">78183</strain>
    </source>
</reference>
<comment type="subcellular location">
    <subcellularLocation>
        <location evidence="1">Membrane</location>
        <topology evidence="1">Multi-pass membrane protein</topology>
    </subcellularLocation>
</comment>
<keyword evidence="3" id="KW-0813">Transport</keyword>
<keyword evidence="5 7" id="KW-1133">Transmembrane helix</keyword>
<feature type="transmembrane region" description="Helical" evidence="7">
    <location>
        <begin position="233"/>
        <end position="263"/>
    </location>
</feature>
<accession>A0A6N2MSZ2</accession>
<feature type="transmembrane region" description="Helical" evidence="7">
    <location>
        <begin position="49"/>
        <end position="70"/>
    </location>
</feature>
<feature type="transmembrane region" description="Helical" evidence="7">
    <location>
        <begin position="348"/>
        <end position="369"/>
    </location>
</feature>
<evidence type="ECO:0000256" key="2">
    <source>
        <dbReference type="ARBA" id="ARBA00008572"/>
    </source>
</evidence>
<name>A0A6N2MSZ2_SALVM</name>
<comment type="similarity">
    <text evidence="2">Belongs to the amino acid-polyamine-organocation (APC) superfamily. Cationic amino acid transporter (CAT) (TC 2.A.3.3) family.</text>
</comment>
<feature type="transmembrane region" description="Helical" evidence="7">
    <location>
        <begin position="513"/>
        <end position="533"/>
    </location>
</feature>
<dbReference type="Gene3D" id="1.20.1740.10">
    <property type="entry name" value="Amino acid/polyamine transporter I"/>
    <property type="match status" value="2"/>
</dbReference>
<dbReference type="Pfam" id="PF00324">
    <property type="entry name" value="AA_permease"/>
    <property type="match status" value="1"/>
</dbReference>
<organism evidence="10">
    <name type="scientific">Salix viminalis</name>
    <name type="common">Common osier</name>
    <name type="synonym">Basket willow</name>
    <dbReference type="NCBI Taxonomy" id="40686"/>
    <lineage>
        <taxon>Eukaryota</taxon>
        <taxon>Viridiplantae</taxon>
        <taxon>Streptophyta</taxon>
        <taxon>Embryophyta</taxon>
        <taxon>Tracheophyta</taxon>
        <taxon>Spermatophyta</taxon>
        <taxon>Magnoliopsida</taxon>
        <taxon>eudicotyledons</taxon>
        <taxon>Gunneridae</taxon>
        <taxon>Pentapetalae</taxon>
        <taxon>rosids</taxon>
        <taxon>fabids</taxon>
        <taxon>Malpighiales</taxon>
        <taxon>Salicaceae</taxon>
        <taxon>Saliceae</taxon>
        <taxon>Salix</taxon>
    </lineage>
</organism>
<feature type="domain" description="Amino acid permease/ SLC12A" evidence="8">
    <location>
        <begin position="129"/>
        <end position="281"/>
    </location>
</feature>
<evidence type="ECO:0000256" key="5">
    <source>
        <dbReference type="ARBA" id="ARBA00022989"/>
    </source>
</evidence>
<feature type="transmembrane region" description="Helical" evidence="7">
    <location>
        <begin position="136"/>
        <end position="154"/>
    </location>
</feature>
<evidence type="ECO:0000256" key="4">
    <source>
        <dbReference type="ARBA" id="ARBA00022692"/>
    </source>
</evidence>
<dbReference type="Pfam" id="PF13906">
    <property type="entry name" value="AA_permease_C"/>
    <property type="match status" value="1"/>
</dbReference>
<feature type="transmembrane region" description="Helical" evidence="7">
    <location>
        <begin position="161"/>
        <end position="186"/>
    </location>
</feature>
<feature type="transmembrane region" description="Helical" evidence="7">
    <location>
        <begin position="476"/>
        <end position="501"/>
    </location>
</feature>
<feature type="transmembrane region" description="Helical" evidence="7">
    <location>
        <begin position="540"/>
        <end position="562"/>
    </location>
</feature>
<protein>
    <submittedName>
        <fullName evidence="10">Uncharacterized protein</fullName>
    </submittedName>
</protein>
<evidence type="ECO:0000313" key="10">
    <source>
        <dbReference type="EMBL" id="VFU57428.1"/>
    </source>
</evidence>
<sequence length="582" mass="61545">MGFLVGSQKEGVRRGGCFSSLIRRKQVDSVHCKPHGHHQLAKELSVPHLIAIGVGSTIGAGIYILVGTVAREHSGPALFISFLIAGIAAALSAFCYAELASRCPSAGSAYHYSYICVGEGLPFFLARQHIPGLDVVVDPCAAVLVLVVTGLLCMGIKESTLAQAVVTSINVCAMIFIIIAGSYLGFKTGWAGYELPAGYFPFGVDGMLAGSATVFFAYIGFDSVASTAEERDLPLGIGLALSICCCLYMMVSVVIVGLVPYYAMDPDTPISSAFAAYGMQWAASQVPVKSTLVTGLGSAVLAFFMDVSELAGMSDEVPFPSSLQEIIDSVSLRYSTGCQNVTKEKSGFYAVCGIGGALLLIGLIVLTCIEQDDARHNFGHSGGFICPFVPLLPIVCSLVNIYLLINLGAATWTRVSVWLIVGVLVYTFYGGLTARCGMLSMCLQLTLMKFIAALEKADAFPVYSIQSRMQSHLSTLAQAVVTSINVCAMIFIIIAGSYLGFKTGWAGYELPAGYFPFGVNGMLAGSATVFFAYIGIGLALSICCCLYMMVSVVIVGLVPYYAMDPDTPISSAFAAYGMQWAA</sequence>
<keyword evidence="4 7" id="KW-0812">Transmembrane</keyword>
<feature type="transmembrane region" description="Helical" evidence="7">
    <location>
        <begin position="76"/>
        <end position="97"/>
    </location>
</feature>